<evidence type="ECO:0000259" key="2">
    <source>
        <dbReference type="Pfam" id="PF22043"/>
    </source>
</evidence>
<dbReference type="KEGG" id="ccm:Ccan_21400"/>
<reference evidence="3 4" key="1">
    <citation type="journal article" date="2011" name="J. Bacteriol.">
        <title>Complete genome sequence of the dog commensal and human pathogen Capnocytophaga canimorsus strain 5.</title>
        <authorList>
            <person name="Manfredi P."/>
            <person name="Pagni M."/>
            <person name="Cornelis G.R."/>
        </authorList>
    </citation>
    <scope>NUCLEOTIDE SEQUENCE [LARGE SCALE GENOMIC DNA]</scope>
    <source>
        <strain evidence="4">5</strain>
    </source>
</reference>
<dbReference type="RefSeq" id="WP_013998235.1">
    <property type="nucleotide sequence ID" value="NC_015846.1"/>
</dbReference>
<accession>F9YUL9</accession>
<dbReference type="OrthoDB" id="980987at2"/>
<keyword evidence="4" id="KW-1185">Reference proteome</keyword>
<organism evidence="3 4">
    <name type="scientific">Capnocytophaga canimorsus (strain 5)</name>
    <dbReference type="NCBI Taxonomy" id="860228"/>
    <lineage>
        <taxon>Bacteria</taxon>
        <taxon>Pseudomonadati</taxon>
        <taxon>Bacteroidota</taxon>
        <taxon>Flavobacteriia</taxon>
        <taxon>Flavobacteriales</taxon>
        <taxon>Flavobacteriaceae</taxon>
        <taxon>Capnocytophaga</taxon>
    </lineage>
</organism>
<evidence type="ECO:0000256" key="1">
    <source>
        <dbReference type="SAM" id="MobiDB-lite"/>
    </source>
</evidence>
<evidence type="ECO:0000313" key="4">
    <source>
        <dbReference type="Proteomes" id="UP000008895"/>
    </source>
</evidence>
<gene>
    <name evidence="3" type="ordered locus">Ccan_21400</name>
</gene>
<dbReference type="Proteomes" id="UP000008895">
    <property type="component" value="Chromosome"/>
</dbReference>
<name>F9YUL9_CAPCC</name>
<feature type="domain" description="DUF6935" evidence="2">
    <location>
        <begin position="88"/>
        <end position="200"/>
    </location>
</feature>
<dbReference type="AlphaFoldDB" id="F9YUL9"/>
<feature type="region of interest" description="Disordered" evidence="1">
    <location>
        <begin position="30"/>
        <end position="51"/>
    </location>
</feature>
<dbReference type="PROSITE" id="PS51257">
    <property type="entry name" value="PROKAR_LIPOPROTEIN"/>
    <property type="match status" value="1"/>
</dbReference>
<evidence type="ECO:0000313" key="3">
    <source>
        <dbReference type="EMBL" id="AEK24256.1"/>
    </source>
</evidence>
<dbReference type="EMBL" id="CP002113">
    <property type="protein sequence ID" value="AEK24256.1"/>
    <property type="molecule type" value="Genomic_DNA"/>
</dbReference>
<dbReference type="InterPro" id="IPR053907">
    <property type="entry name" value="DUF6935"/>
</dbReference>
<dbReference type="STRING" id="860228.Ccan_21400"/>
<protein>
    <recommendedName>
        <fullName evidence="2">DUF6935 domain-containing protein</fullName>
    </recommendedName>
</protein>
<dbReference type="eggNOG" id="COG5492">
    <property type="taxonomic scope" value="Bacteria"/>
</dbReference>
<proteinExistence type="predicted"/>
<sequence>MKHNFFSRWFAIGMIAAALVTGCAKDKNSGNNENNNGGNNGGGQPEVPAPTATIYGLKPSEKVAVSIEGGIDPEVFNESKKMAVVSFNRFPVSVSEFTELREQIGKTPEGAVALMLMAYEMFLHDQAIGGACVDLVSLKSQGSLAKQSLKSNLIYNKWWHQIAGHLQGAEQANGFNPTEPYSVKLTINTNGKYEHSETYQSKIIYVDIDEKLHKGNDGTGTAKMSTVPVVRTHSPKEISQGIYFLIHNSPSVYSRDREPSFQNPYKGVKPFGNRY</sequence>
<dbReference type="Pfam" id="PF22043">
    <property type="entry name" value="DUF6935"/>
    <property type="match status" value="1"/>
</dbReference>
<dbReference type="HOGENOM" id="CLU_1010793_0_0_10"/>